<dbReference type="EMBL" id="BLBS01000019">
    <property type="protein sequence ID" value="GET87293.1"/>
    <property type="molecule type" value="Genomic_DNA"/>
</dbReference>
<reference evidence="1" key="1">
    <citation type="submission" date="2019-11" db="EMBL/GenBank/DDBJ databases">
        <title>Leishmania tarentolae CDS.</title>
        <authorList>
            <person name="Goto Y."/>
            <person name="Yamagishi J."/>
        </authorList>
    </citation>
    <scope>NUCLEOTIDE SEQUENCE [LARGE SCALE GENOMIC DNA]</scope>
    <source>
        <strain evidence="1">Parrot Tar II</strain>
    </source>
</reference>
<sequence>MSHANTTCSWHRLSKLAEVPLDRRLRFRLHRGAALLPVGGAHLAVLLHELKGLQQAQNLIHVAAHRHVVDGDLAHHTVGVDDEEAAVGHALLLLQHAVGTSDGLGLVSQHWDRHGAQTTLLAVLHRPLQVRVLAVHGARDDLAVQLVEATHVVRELNDLCGAHEGEVERVEEEYDPLALVVGQADLLEGAVGHERDLLEGRRGAVDLGLTAGHGWLVVARGRGGGGGGREQR</sequence>
<dbReference type="AlphaFoldDB" id="A0A640KCJ8"/>
<proteinExistence type="predicted"/>
<protein>
    <submittedName>
        <fullName evidence="1">Tryparedoxin peroxidase</fullName>
    </submittedName>
</protein>
<keyword evidence="1" id="KW-0560">Oxidoreductase</keyword>
<dbReference type="OrthoDB" id="10511944at2759"/>
<keyword evidence="1" id="KW-0575">Peroxidase</keyword>
<dbReference type="GO" id="GO:0004601">
    <property type="term" value="F:peroxidase activity"/>
    <property type="evidence" value="ECO:0007669"/>
    <property type="project" value="UniProtKB-KW"/>
</dbReference>
<evidence type="ECO:0000313" key="2">
    <source>
        <dbReference type="Proteomes" id="UP000419144"/>
    </source>
</evidence>
<dbReference type="Proteomes" id="UP000419144">
    <property type="component" value="Unassembled WGS sequence"/>
</dbReference>
<comment type="caution">
    <text evidence="1">The sequence shown here is derived from an EMBL/GenBank/DDBJ whole genome shotgun (WGS) entry which is preliminary data.</text>
</comment>
<accession>A0A640KCJ8</accession>
<organism evidence="1 2">
    <name type="scientific">Leishmania tarentolae</name>
    <name type="common">Sauroleishmania tarentolae</name>
    <dbReference type="NCBI Taxonomy" id="5689"/>
    <lineage>
        <taxon>Eukaryota</taxon>
        <taxon>Discoba</taxon>
        <taxon>Euglenozoa</taxon>
        <taxon>Kinetoplastea</taxon>
        <taxon>Metakinetoplastina</taxon>
        <taxon>Trypanosomatida</taxon>
        <taxon>Trypanosomatidae</taxon>
        <taxon>Leishmaniinae</taxon>
        <taxon>Leishmania</taxon>
        <taxon>lizard Leishmania</taxon>
    </lineage>
</organism>
<name>A0A640KCJ8_LEITA</name>
<keyword evidence="2" id="KW-1185">Reference proteome</keyword>
<dbReference type="VEuPathDB" id="TriTrypDB:LtaPh_1510441"/>
<evidence type="ECO:0000313" key="1">
    <source>
        <dbReference type="EMBL" id="GET87293.1"/>
    </source>
</evidence>
<gene>
    <name evidence="1" type="ORF">LtaPh_1510441</name>
</gene>